<gene>
    <name evidence="2" type="ORF">EJB05_43227</name>
</gene>
<comment type="caution">
    <text evidence="2">The sequence shown here is derived from an EMBL/GenBank/DDBJ whole genome shotgun (WGS) entry which is preliminary data.</text>
</comment>
<reference evidence="2 3" key="1">
    <citation type="journal article" date="2019" name="Sci. Rep.">
        <title>A high-quality genome of Eragrostis curvula grass provides insights into Poaceae evolution and supports new strategies to enhance forage quality.</title>
        <authorList>
            <person name="Carballo J."/>
            <person name="Santos B.A.C.M."/>
            <person name="Zappacosta D."/>
            <person name="Garbus I."/>
            <person name="Selva J.P."/>
            <person name="Gallo C.A."/>
            <person name="Diaz A."/>
            <person name="Albertini E."/>
            <person name="Caccamo M."/>
            <person name="Echenique V."/>
        </authorList>
    </citation>
    <scope>NUCLEOTIDE SEQUENCE [LARGE SCALE GENOMIC DNA]</scope>
    <source>
        <strain evidence="3">cv. Victoria</strain>
        <tissue evidence="2">Leaf</tissue>
    </source>
</reference>
<keyword evidence="3" id="KW-1185">Reference proteome</keyword>
<name>A0A5J9TEJ6_9POAL</name>
<accession>A0A5J9TEJ6</accession>
<evidence type="ECO:0000313" key="3">
    <source>
        <dbReference type="Proteomes" id="UP000324897"/>
    </source>
</evidence>
<evidence type="ECO:0000313" key="2">
    <source>
        <dbReference type="EMBL" id="TVU09734.1"/>
    </source>
</evidence>
<organism evidence="2 3">
    <name type="scientific">Eragrostis curvula</name>
    <name type="common">weeping love grass</name>
    <dbReference type="NCBI Taxonomy" id="38414"/>
    <lineage>
        <taxon>Eukaryota</taxon>
        <taxon>Viridiplantae</taxon>
        <taxon>Streptophyta</taxon>
        <taxon>Embryophyta</taxon>
        <taxon>Tracheophyta</taxon>
        <taxon>Spermatophyta</taxon>
        <taxon>Magnoliopsida</taxon>
        <taxon>Liliopsida</taxon>
        <taxon>Poales</taxon>
        <taxon>Poaceae</taxon>
        <taxon>PACMAD clade</taxon>
        <taxon>Chloridoideae</taxon>
        <taxon>Eragrostideae</taxon>
        <taxon>Eragrostidinae</taxon>
        <taxon>Eragrostis</taxon>
    </lineage>
</organism>
<sequence>MGRAAHLHLVNAADPIRRAGDGIVSSERFHAGSRAASSSPFPATKRFRPPPPPPAGEPFRVFVGSDPRENEAYEAHGFLSIPSLTINLEHHQQSGAHGISSLDDRPRQPAITIYGKYDSGVFDVQFMRGTSVQKVWQC</sequence>
<feature type="non-terminal residue" evidence="2">
    <location>
        <position position="1"/>
    </location>
</feature>
<dbReference type="Proteomes" id="UP000324897">
    <property type="component" value="Chromosome 3"/>
</dbReference>
<protein>
    <submittedName>
        <fullName evidence="2">Uncharacterized protein</fullName>
    </submittedName>
</protein>
<dbReference type="AlphaFoldDB" id="A0A5J9TEJ6"/>
<proteinExistence type="predicted"/>
<evidence type="ECO:0000256" key="1">
    <source>
        <dbReference type="SAM" id="MobiDB-lite"/>
    </source>
</evidence>
<dbReference type="EMBL" id="RWGY01000039">
    <property type="protein sequence ID" value="TVU09734.1"/>
    <property type="molecule type" value="Genomic_DNA"/>
</dbReference>
<feature type="region of interest" description="Disordered" evidence="1">
    <location>
        <begin position="30"/>
        <end position="57"/>
    </location>
</feature>
<dbReference type="Gramene" id="TVU09734">
    <property type="protein sequence ID" value="TVU09734"/>
    <property type="gene ID" value="EJB05_43227"/>
</dbReference>